<dbReference type="FunFam" id="2.40.110.10:FF:000050">
    <property type="entry name" value="Acyl-coenzyme A oxidase"/>
    <property type="match status" value="1"/>
</dbReference>
<dbReference type="InterPro" id="IPR036250">
    <property type="entry name" value="AcylCo_DH-like_C"/>
</dbReference>
<dbReference type="GO" id="GO:0071949">
    <property type="term" value="F:FAD binding"/>
    <property type="evidence" value="ECO:0007669"/>
    <property type="project" value="InterPro"/>
</dbReference>
<keyword evidence="21" id="KW-1185">Reference proteome</keyword>
<evidence type="ECO:0000256" key="14">
    <source>
        <dbReference type="PIRNR" id="PIRNR000168"/>
    </source>
</evidence>
<feature type="active site" description="Proton acceptor" evidence="15">
    <location>
        <position position="420"/>
    </location>
</feature>
<comment type="catalytic activity">
    <reaction evidence="1">
        <text>a 2,3-saturated acyl-CoA + O2 = a (2E)-enoyl-CoA + H2O2</text>
        <dbReference type="Rhea" id="RHEA:38959"/>
        <dbReference type="ChEBI" id="CHEBI:15379"/>
        <dbReference type="ChEBI" id="CHEBI:16240"/>
        <dbReference type="ChEBI" id="CHEBI:58856"/>
        <dbReference type="ChEBI" id="CHEBI:65111"/>
        <dbReference type="EC" id="1.3.3.6"/>
    </reaction>
</comment>
<comment type="pathway">
    <text evidence="4">Lipid metabolism; peroxisomal fatty acid beta-oxidation.</text>
</comment>
<dbReference type="FunFam" id="1.20.140.10:FF:000013">
    <property type="entry name" value="Acyl-coenzyme A oxidase"/>
    <property type="match status" value="1"/>
</dbReference>
<evidence type="ECO:0000256" key="13">
    <source>
        <dbReference type="ARBA" id="ARBA00023140"/>
    </source>
</evidence>
<keyword evidence="6 14" id="KW-0285">Flavoprotein</keyword>
<evidence type="ECO:0000256" key="3">
    <source>
        <dbReference type="ARBA" id="ARBA00004275"/>
    </source>
</evidence>
<dbReference type="InterPro" id="IPR055060">
    <property type="entry name" value="ACOX_C_alpha1"/>
</dbReference>
<dbReference type="GO" id="GO:0005777">
    <property type="term" value="C:peroxisome"/>
    <property type="evidence" value="ECO:0007669"/>
    <property type="project" value="UniProtKB-SubCell"/>
</dbReference>
<keyword evidence="8 14" id="KW-0274">FAD</keyword>
<comment type="subcellular location">
    <subcellularLocation>
        <location evidence="3">Peroxisome</location>
    </subcellularLocation>
</comment>
<feature type="domain" description="HAT C-terminal dimerisation" evidence="18">
    <location>
        <begin position="667"/>
        <end position="727"/>
    </location>
</feature>
<evidence type="ECO:0000256" key="11">
    <source>
        <dbReference type="ARBA" id="ARBA00023002"/>
    </source>
</evidence>
<feature type="domain" description="Acyl-CoA oxidase C-alpha1" evidence="20">
    <location>
        <begin position="274"/>
        <end position="434"/>
    </location>
</feature>
<dbReference type="Gene3D" id="1.20.140.10">
    <property type="entry name" value="Butyryl-CoA Dehydrogenase, subunit A, domain 3"/>
    <property type="match status" value="2"/>
</dbReference>
<protein>
    <recommendedName>
        <fullName evidence="14">Acyl-coenzyme A oxidase</fullName>
    </recommendedName>
</protein>
<proteinExistence type="inferred from homology"/>
<dbReference type="Proteomes" id="UP000887574">
    <property type="component" value="Unplaced"/>
</dbReference>
<dbReference type="FunFam" id="1.10.540.10:FF:000006">
    <property type="entry name" value="Acyl-coenzyme A oxidase"/>
    <property type="match status" value="1"/>
</dbReference>
<dbReference type="Pfam" id="PF05699">
    <property type="entry name" value="Dimer_Tnp_hAT"/>
    <property type="match status" value="1"/>
</dbReference>
<evidence type="ECO:0000256" key="16">
    <source>
        <dbReference type="PIRSR" id="PIRSR000168-2"/>
    </source>
</evidence>
<dbReference type="Pfam" id="PF14749">
    <property type="entry name" value="Acyl-CoA_ox_N"/>
    <property type="match status" value="1"/>
</dbReference>
<dbReference type="GO" id="GO:0005504">
    <property type="term" value="F:fatty acid binding"/>
    <property type="evidence" value="ECO:0007669"/>
    <property type="project" value="TreeGrafter"/>
</dbReference>
<dbReference type="Gene3D" id="2.40.110.10">
    <property type="entry name" value="Butyryl-CoA Dehydrogenase, subunit A, domain 2"/>
    <property type="match status" value="1"/>
</dbReference>
<evidence type="ECO:0000256" key="5">
    <source>
        <dbReference type="ARBA" id="ARBA00006288"/>
    </source>
</evidence>
<dbReference type="GO" id="GO:0003997">
    <property type="term" value="F:acyl-CoA oxidase activity"/>
    <property type="evidence" value="ECO:0007669"/>
    <property type="project" value="UniProtKB-EC"/>
</dbReference>
<dbReference type="InterPro" id="IPR002655">
    <property type="entry name" value="Acyl-CoA_oxidase_C"/>
</dbReference>
<keyword evidence="9" id="KW-0276">Fatty acid metabolism</keyword>
<evidence type="ECO:0000256" key="8">
    <source>
        <dbReference type="ARBA" id="ARBA00022827"/>
    </source>
</evidence>
<sequence>MNIHIDSNHNPDLTEERRKATFSTQALTELIWDGPQKVQRRREIAAYVEKHAELQCQQPIAFMSREQKMESVAKLSVAMMEHINEKRVIDPSRPEEAYYFQTLVTGIDGYPFGLHYIMALPTLINNCDEEQLGEWLPKVINRELIATYAQTEMGHGTNLKKLETTAIYDPKTQEFVLNSPTVTATKCSRSTIYSNGGWHGAHQFWVQIRDLDTHQPLPGIVVGDIGPKFGMNSNDNGFIRFNHVRIPRRNMLMKHSKVTPNGDYIRPMHAKINYTGMMWVRSVMIAGLALNLANACTIAIRYACVRRQGEIQPGAGEVKIIDYQTQQHRLFPQLARTFAFFFAGAYIRELYNSVMKGIGAGDVSLLADLHSLSSGLKSQVSYQVSLGIEQCRMSCGGHGYSDASGLGHVYTVAVGGCTYEGENMVMLLQVARFLRKRAEEVRNVSARGESTSASQLTQYLFAGSKNRGSSSSNECILESFEHLSRRLTLKTYDQLETLKRSGLSHEQAWNQTAVEWTRAARAHTRTFLARNFYSTVNKVKDLQVRKVLIDLLTLYLNYELLECSGGLLEDGYLSQQDMDMVRKNLYISLQALRPQVLSIVDSFEFTDIELNSVVGRKDGWVYENLLKWAQASPLNKTEVLPFHEKYLGQAMKKARQKSKFDEVLIGDAIGFWNANSQVYPTLEKVAHDILAIPASSAAVERLFSIMEMHSSGRKTSTCQQLLNSKTMLLYNSA</sequence>
<dbReference type="GO" id="GO:0033540">
    <property type="term" value="P:fatty acid beta-oxidation using acyl-CoA oxidase"/>
    <property type="evidence" value="ECO:0007669"/>
    <property type="project" value="TreeGrafter"/>
</dbReference>
<dbReference type="InterPro" id="IPR012337">
    <property type="entry name" value="RNaseH-like_sf"/>
</dbReference>
<evidence type="ECO:0000256" key="4">
    <source>
        <dbReference type="ARBA" id="ARBA00004846"/>
    </source>
</evidence>
<evidence type="ECO:0000256" key="6">
    <source>
        <dbReference type="ARBA" id="ARBA00022630"/>
    </source>
</evidence>
<dbReference type="InterPro" id="IPR029320">
    <property type="entry name" value="Acyl-CoA_ox_N"/>
</dbReference>
<keyword evidence="10" id="KW-0067">ATP-binding</keyword>
<dbReference type="FunFam" id="1.20.140.10:FF:000005">
    <property type="entry name" value="Acyl-coenzyme A oxidase"/>
    <property type="match status" value="1"/>
</dbReference>
<dbReference type="InterPro" id="IPR046373">
    <property type="entry name" value="Acyl-CoA_Oxase/DH_mid-dom_sf"/>
</dbReference>
<dbReference type="SUPFAM" id="SSF53098">
    <property type="entry name" value="Ribonuclease H-like"/>
    <property type="match status" value="1"/>
</dbReference>
<evidence type="ECO:0000256" key="1">
    <source>
        <dbReference type="ARBA" id="ARBA00001201"/>
    </source>
</evidence>
<feature type="domain" description="Acyl-CoA oxidase C-terminal" evidence="17">
    <location>
        <begin position="474"/>
        <end position="651"/>
    </location>
</feature>
<keyword evidence="12" id="KW-0443">Lipid metabolism</keyword>
<feature type="domain" description="Acyl-coenzyme A oxidase N-terminal" evidence="19">
    <location>
        <begin position="24"/>
        <end position="145"/>
    </location>
</feature>
<evidence type="ECO:0000256" key="15">
    <source>
        <dbReference type="PIRSR" id="PIRSR000168-1"/>
    </source>
</evidence>
<keyword evidence="11" id="KW-0560">Oxidoreductase</keyword>
<dbReference type="GO" id="GO:0055088">
    <property type="term" value="P:lipid homeostasis"/>
    <property type="evidence" value="ECO:0007669"/>
    <property type="project" value="TreeGrafter"/>
</dbReference>
<comment type="similarity">
    <text evidence="5 14">Belongs to the acyl-CoA oxidase family.</text>
</comment>
<organism evidence="21 22">
    <name type="scientific">Ditylenchus dipsaci</name>
    <dbReference type="NCBI Taxonomy" id="166011"/>
    <lineage>
        <taxon>Eukaryota</taxon>
        <taxon>Metazoa</taxon>
        <taxon>Ecdysozoa</taxon>
        <taxon>Nematoda</taxon>
        <taxon>Chromadorea</taxon>
        <taxon>Rhabditida</taxon>
        <taxon>Tylenchina</taxon>
        <taxon>Tylenchomorpha</taxon>
        <taxon>Sphaerularioidea</taxon>
        <taxon>Anguinidae</taxon>
        <taxon>Anguininae</taxon>
        <taxon>Ditylenchus</taxon>
    </lineage>
</organism>
<evidence type="ECO:0000256" key="7">
    <source>
        <dbReference type="ARBA" id="ARBA00022741"/>
    </source>
</evidence>
<evidence type="ECO:0000313" key="21">
    <source>
        <dbReference type="Proteomes" id="UP000887574"/>
    </source>
</evidence>
<comment type="cofactor">
    <cofactor evidence="2">
        <name>FAD</name>
        <dbReference type="ChEBI" id="CHEBI:57692"/>
    </cofactor>
</comment>
<dbReference type="InterPro" id="IPR037069">
    <property type="entry name" value="AcylCoA_DH/ox_N_sf"/>
</dbReference>
<reference evidence="22" key="1">
    <citation type="submission" date="2022-11" db="UniProtKB">
        <authorList>
            <consortium name="WormBaseParasite"/>
        </authorList>
    </citation>
    <scope>IDENTIFICATION</scope>
</reference>
<dbReference type="PANTHER" id="PTHR10909">
    <property type="entry name" value="ELECTRON TRANSPORT OXIDOREDUCTASE"/>
    <property type="match status" value="1"/>
</dbReference>
<name>A0A915D983_9BILA</name>
<evidence type="ECO:0000256" key="9">
    <source>
        <dbReference type="ARBA" id="ARBA00022832"/>
    </source>
</evidence>
<keyword evidence="13" id="KW-0576">Peroxisome</keyword>
<dbReference type="InterPro" id="IPR012258">
    <property type="entry name" value="Acyl-CoA_oxidase"/>
</dbReference>
<dbReference type="PIRSF" id="PIRSF000168">
    <property type="entry name" value="Acyl-CoA_oxidase"/>
    <property type="match status" value="1"/>
</dbReference>
<evidence type="ECO:0000313" key="22">
    <source>
        <dbReference type="WBParaSite" id="jg16774.2"/>
    </source>
</evidence>
<dbReference type="GO" id="GO:0046983">
    <property type="term" value="F:protein dimerization activity"/>
    <property type="evidence" value="ECO:0007669"/>
    <property type="project" value="InterPro"/>
</dbReference>
<dbReference type="SUPFAM" id="SSF47203">
    <property type="entry name" value="Acyl-CoA dehydrogenase C-terminal domain-like"/>
    <property type="match status" value="2"/>
</dbReference>
<dbReference type="GO" id="GO:0005524">
    <property type="term" value="F:ATP binding"/>
    <property type="evidence" value="ECO:0007669"/>
    <property type="project" value="UniProtKB-KW"/>
</dbReference>
<keyword evidence="7" id="KW-0547">Nucleotide-binding</keyword>
<dbReference type="WBParaSite" id="jg16774.2">
    <property type="protein sequence ID" value="jg16774.2"/>
    <property type="gene ID" value="jg16774"/>
</dbReference>
<evidence type="ECO:0000256" key="10">
    <source>
        <dbReference type="ARBA" id="ARBA00022840"/>
    </source>
</evidence>
<dbReference type="PANTHER" id="PTHR10909:SF351">
    <property type="entry name" value="ACYL-COENZYME A OXIDASE"/>
    <property type="match status" value="1"/>
</dbReference>
<dbReference type="InterPro" id="IPR008906">
    <property type="entry name" value="HATC_C_dom"/>
</dbReference>
<dbReference type="Pfam" id="PF01756">
    <property type="entry name" value="ACOX"/>
    <property type="match status" value="1"/>
</dbReference>
<dbReference type="InterPro" id="IPR009100">
    <property type="entry name" value="AcylCoA_DH/oxidase_NM_dom_sf"/>
</dbReference>
<feature type="binding site" evidence="16">
    <location>
        <position position="151"/>
    </location>
    <ligand>
        <name>FAD</name>
        <dbReference type="ChEBI" id="CHEBI:57692"/>
    </ligand>
</feature>
<dbReference type="SUPFAM" id="SSF56645">
    <property type="entry name" value="Acyl-CoA dehydrogenase NM domain-like"/>
    <property type="match status" value="1"/>
</dbReference>
<dbReference type="Pfam" id="PF22924">
    <property type="entry name" value="ACOX_C_alpha1"/>
    <property type="match status" value="1"/>
</dbReference>
<dbReference type="Gene3D" id="1.10.540.10">
    <property type="entry name" value="Acyl-CoA dehydrogenase/oxidase, N-terminal domain"/>
    <property type="match status" value="1"/>
</dbReference>
<evidence type="ECO:0000259" key="17">
    <source>
        <dbReference type="Pfam" id="PF01756"/>
    </source>
</evidence>
<evidence type="ECO:0000256" key="2">
    <source>
        <dbReference type="ARBA" id="ARBA00001974"/>
    </source>
</evidence>
<evidence type="ECO:0000259" key="18">
    <source>
        <dbReference type="Pfam" id="PF05699"/>
    </source>
</evidence>
<evidence type="ECO:0000259" key="20">
    <source>
        <dbReference type="Pfam" id="PF22924"/>
    </source>
</evidence>
<dbReference type="AlphaFoldDB" id="A0A915D983"/>
<evidence type="ECO:0000256" key="12">
    <source>
        <dbReference type="ARBA" id="ARBA00023098"/>
    </source>
</evidence>
<evidence type="ECO:0000259" key="19">
    <source>
        <dbReference type="Pfam" id="PF14749"/>
    </source>
</evidence>
<accession>A0A915D983</accession>